<gene>
    <name evidence="2" type="ORF">B0J15DRAFT_473396</name>
</gene>
<keyword evidence="3" id="KW-1185">Reference proteome</keyword>
<feature type="region of interest" description="Disordered" evidence="1">
    <location>
        <begin position="120"/>
        <end position="187"/>
    </location>
</feature>
<dbReference type="Proteomes" id="UP000736672">
    <property type="component" value="Unassembled WGS sequence"/>
</dbReference>
<reference evidence="2" key="1">
    <citation type="journal article" date="2021" name="Nat. Commun.">
        <title>Genetic determinants of endophytism in the Arabidopsis root mycobiome.</title>
        <authorList>
            <person name="Mesny F."/>
            <person name="Miyauchi S."/>
            <person name="Thiergart T."/>
            <person name="Pickel B."/>
            <person name="Atanasova L."/>
            <person name="Karlsson M."/>
            <person name="Huettel B."/>
            <person name="Barry K.W."/>
            <person name="Haridas S."/>
            <person name="Chen C."/>
            <person name="Bauer D."/>
            <person name="Andreopoulos W."/>
            <person name="Pangilinan J."/>
            <person name="LaButti K."/>
            <person name="Riley R."/>
            <person name="Lipzen A."/>
            <person name="Clum A."/>
            <person name="Drula E."/>
            <person name="Henrissat B."/>
            <person name="Kohler A."/>
            <person name="Grigoriev I.V."/>
            <person name="Martin F.M."/>
            <person name="Hacquard S."/>
        </authorList>
    </citation>
    <scope>NUCLEOTIDE SEQUENCE</scope>
    <source>
        <strain evidence="2">FSSC 5 MPI-SDFR-AT-0091</strain>
    </source>
</reference>
<feature type="compositionally biased region" description="Acidic residues" evidence="1">
    <location>
        <begin position="148"/>
        <end position="162"/>
    </location>
</feature>
<dbReference type="EMBL" id="JAGTJS010000048">
    <property type="protein sequence ID" value="KAH7226042.1"/>
    <property type="molecule type" value="Genomic_DNA"/>
</dbReference>
<proteinExistence type="predicted"/>
<protein>
    <submittedName>
        <fullName evidence="2">Uncharacterized protein</fullName>
    </submittedName>
</protein>
<dbReference type="AlphaFoldDB" id="A0A9P9G1C4"/>
<sequence>MPGLALVDSCFGKNGRGGKTLLQLQIIRQEGERADRQLKVYKVTVFPKAKKVTESEPHLPFDMTEGEWVTTLVRGKELGEDLVQVTLVTDANCQGTYPVTRLFHLRWFAEIGNDHGCSRTNKAKSGHSSGLSDNSSSSDSQPSIGSDSDTDSNSDSDSDSDDSPSGSDGRVSPETQGGTDQVSDEPHRDCLIVASDFGFPVWRPGSIACKIS</sequence>
<name>A0A9P9G1C4_FUSSL</name>
<feature type="compositionally biased region" description="Low complexity" evidence="1">
    <location>
        <begin position="126"/>
        <end position="147"/>
    </location>
</feature>
<evidence type="ECO:0000313" key="3">
    <source>
        <dbReference type="Proteomes" id="UP000736672"/>
    </source>
</evidence>
<evidence type="ECO:0000313" key="2">
    <source>
        <dbReference type="EMBL" id="KAH7226042.1"/>
    </source>
</evidence>
<evidence type="ECO:0000256" key="1">
    <source>
        <dbReference type="SAM" id="MobiDB-lite"/>
    </source>
</evidence>
<comment type="caution">
    <text evidence="2">The sequence shown here is derived from an EMBL/GenBank/DDBJ whole genome shotgun (WGS) entry which is preliminary data.</text>
</comment>
<dbReference type="OrthoDB" id="7464126at2759"/>
<organism evidence="2 3">
    <name type="scientific">Fusarium solani</name>
    <name type="common">Filamentous fungus</name>
    <dbReference type="NCBI Taxonomy" id="169388"/>
    <lineage>
        <taxon>Eukaryota</taxon>
        <taxon>Fungi</taxon>
        <taxon>Dikarya</taxon>
        <taxon>Ascomycota</taxon>
        <taxon>Pezizomycotina</taxon>
        <taxon>Sordariomycetes</taxon>
        <taxon>Hypocreomycetidae</taxon>
        <taxon>Hypocreales</taxon>
        <taxon>Nectriaceae</taxon>
        <taxon>Fusarium</taxon>
        <taxon>Fusarium solani species complex</taxon>
    </lineage>
</organism>
<accession>A0A9P9G1C4</accession>